<keyword evidence="3" id="KW-0964">Secreted</keyword>
<dbReference type="SMART" id="SM00093">
    <property type="entry name" value="SERPIN"/>
    <property type="match status" value="1"/>
</dbReference>
<dbReference type="PANTHER" id="PTHR11461">
    <property type="entry name" value="SERINE PROTEASE INHIBITOR, SERPIN"/>
    <property type="match status" value="1"/>
</dbReference>
<dbReference type="PANTHER" id="PTHR11461:SF211">
    <property type="entry name" value="GH10112P-RELATED"/>
    <property type="match status" value="1"/>
</dbReference>
<dbReference type="Gene3D" id="3.30.497.10">
    <property type="entry name" value="Antithrombin, subunit I, domain 2"/>
    <property type="match status" value="1"/>
</dbReference>
<evidence type="ECO:0000259" key="8">
    <source>
        <dbReference type="SMART" id="SM00093"/>
    </source>
</evidence>
<evidence type="ECO:0000256" key="6">
    <source>
        <dbReference type="ARBA" id="ARBA00023180"/>
    </source>
</evidence>
<dbReference type="InterPro" id="IPR023795">
    <property type="entry name" value="Serpin_CS"/>
</dbReference>
<proteinExistence type="inferred from homology"/>
<dbReference type="InterPro" id="IPR036186">
    <property type="entry name" value="Serpin_sf"/>
</dbReference>
<dbReference type="AlphaFoldDB" id="A0A147B7F9"/>
<dbReference type="Pfam" id="PF00079">
    <property type="entry name" value="Serpin"/>
    <property type="match status" value="1"/>
</dbReference>
<evidence type="ECO:0000256" key="7">
    <source>
        <dbReference type="RuleBase" id="RU000411"/>
    </source>
</evidence>
<protein>
    <submittedName>
        <fullName evidence="9">Secreted salivary gland</fullName>
    </submittedName>
</protein>
<keyword evidence="6" id="KW-0325">Glycoprotein</keyword>
<comment type="similarity">
    <text evidence="2 7">Belongs to the serpin family.</text>
</comment>
<dbReference type="EMBL" id="GEIB01002186">
    <property type="protein sequence ID" value="JAR86342.1"/>
    <property type="molecule type" value="Transcribed_RNA"/>
</dbReference>
<feature type="domain" description="Serpin" evidence="8">
    <location>
        <begin position="1"/>
        <end position="179"/>
    </location>
</feature>
<dbReference type="Gene3D" id="2.30.39.10">
    <property type="entry name" value="Alpha-1-antitrypsin, domain 1"/>
    <property type="match status" value="1"/>
</dbReference>
<evidence type="ECO:0000256" key="4">
    <source>
        <dbReference type="ARBA" id="ARBA00022690"/>
    </source>
</evidence>
<evidence type="ECO:0000256" key="1">
    <source>
        <dbReference type="ARBA" id="ARBA00004613"/>
    </source>
</evidence>
<evidence type="ECO:0000256" key="5">
    <source>
        <dbReference type="ARBA" id="ARBA00022900"/>
    </source>
</evidence>
<evidence type="ECO:0000313" key="9">
    <source>
        <dbReference type="EMBL" id="JAR86342.1"/>
    </source>
</evidence>
<accession>A0A147B7F9</accession>
<keyword evidence="5" id="KW-0722">Serine protease inhibitor</keyword>
<comment type="subcellular location">
    <subcellularLocation>
        <location evidence="1">Secreted</location>
    </subcellularLocation>
</comment>
<organism evidence="9">
    <name type="scientific">Alectorobius mimon</name>
    <dbReference type="NCBI Taxonomy" id="360319"/>
    <lineage>
        <taxon>Eukaryota</taxon>
        <taxon>Metazoa</taxon>
        <taxon>Ecdysozoa</taxon>
        <taxon>Arthropoda</taxon>
        <taxon>Chelicerata</taxon>
        <taxon>Arachnida</taxon>
        <taxon>Acari</taxon>
        <taxon>Parasitiformes</taxon>
        <taxon>Ixodida</taxon>
        <taxon>Ixodoidea</taxon>
        <taxon>Argasidae</taxon>
        <taxon>Ornithodorinae</taxon>
        <taxon>Alectorobius</taxon>
    </lineage>
</organism>
<reference evidence="9" key="1">
    <citation type="submission" date="2016-03" db="EMBL/GenBank/DDBJ databases">
        <title>Gut transcriptome analysis on engorged females of Ornithodoros mimon (Acari: Argasidae) and phylogenetic inferences of soft ticks.</title>
        <authorList>
            <person name="Landulfo G.A."/>
            <person name="Giovanni D."/>
            <person name="Carvalho E."/>
            <person name="Junqueira-de-Azevedo I."/>
            <person name="Patane J."/>
            <person name="Mendoca R."/>
            <person name="Barros-Battesti D."/>
        </authorList>
    </citation>
    <scope>NUCLEOTIDE SEQUENCE</scope>
    <source>
        <strain evidence="9">Females</strain>
        <tissue evidence="9">Gut</tissue>
    </source>
</reference>
<dbReference type="InterPro" id="IPR042178">
    <property type="entry name" value="Serpin_sf_1"/>
</dbReference>
<keyword evidence="4" id="KW-0646">Protease inhibitor</keyword>
<name>A0A147B7F9_9ACAR</name>
<evidence type="ECO:0000256" key="2">
    <source>
        <dbReference type="ARBA" id="ARBA00009500"/>
    </source>
</evidence>
<evidence type="ECO:0000256" key="3">
    <source>
        <dbReference type="ARBA" id="ARBA00022525"/>
    </source>
</evidence>
<dbReference type="InterPro" id="IPR000215">
    <property type="entry name" value="Serpin_fam"/>
</dbReference>
<dbReference type="InterPro" id="IPR042185">
    <property type="entry name" value="Serpin_sf_2"/>
</dbReference>
<dbReference type="SUPFAM" id="SSF56574">
    <property type="entry name" value="Serpins"/>
    <property type="match status" value="1"/>
</dbReference>
<dbReference type="PROSITE" id="PS00284">
    <property type="entry name" value="SERPIN"/>
    <property type="match status" value="1"/>
</dbReference>
<dbReference type="GO" id="GO:0004867">
    <property type="term" value="F:serine-type endopeptidase inhibitor activity"/>
    <property type="evidence" value="ECO:0007669"/>
    <property type="project" value="UniProtKB-KW"/>
</dbReference>
<dbReference type="GO" id="GO:0005615">
    <property type="term" value="C:extracellular space"/>
    <property type="evidence" value="ECO:0007669"/>
    <property type="project" value="InterPro"/>
</dbReference>
<sequence>MYSHDKYKYASDSDLNADIIELPYQGKNFSMVILLPQERSALQGLVRSLSASRVQSALSALTEHELELTVPKLKLETKLSLVQPLSNLGADSIFGPKANLSGISAANDLYVSDVLHKAVIEVNEEGSEASAFTGVGGATLGFPAQRPPPVEVNVDHPFLFCVRHVKTNLILFLGVVNAM</sequence>
<dbReference type="InterPro" id="IPR023796">
    <property type="entry name" value="Serpin_dom"/>
</dbReference>